<feature type="domain" description="Rhodanese" evidence="1">
    <location>
        <begin position="20"/>
        <end position="103"/>
    </location>
</feature>
<reference evidence="3" key="1">
    <citation type="journal article" date="2019" name="Int. J. Syst. Evol. Microbiol.">
        <title>The Global Catalogue of Microorganisms (GCM) 10K type strain sequencing project: providing services to taxonomists for standard genome sequencing and annotation.</title>
        <authorList>
            <consortium name="The Broad Institute Genomics Platform"/>
            <consortium name="The Broad Institute Genome Sequencing Center for Infectious Disease"/>
            <person name="Wu L."/>
            <person name="Ma J."/>
        </authorList>
    </citation>
    <scope>NUCLEOTIDE SEQUENCE [LARGE SCALE GENOMIC DNA]</scope>
    <source>
        <strain evidence="3">CCUG 59189</strain>
    </source>
</reference>
<dbReference type="PANTHER" id="PTHR43031:SF17">
    <property type="entry name" value="SULFURTRANSFERASE YTWF-RELATED"/>
    <property type="match status" value="1"/>
</dbReference>
<dbReference type="Proteomes" id="UP001597262">
    <property type="component" value="Unassembled WGS sequence"/>
</dbReference>
<organism evidence="2 3">
    <name type="scientific">Paenibacillus puldeungensis</name>
    <dbReference type="NCBI Taxonomy" id="696536"/>
    <lineage>
        <taxon>Bacteria</taxon>
        <taxon>Bacillati</taxon>
        <taxon>Bacillota</taxon>
        <taxon>Bacilli</taxon>
        <taxon>Bacillales</taxon>
        <taxon>Paenibacillaceae</taxon>
        <taxon>Paenibacillus</taxon>
    </lineage>
</organism>
<protein>
    <submittedName>
        <fullName evidence="2">Rhodanese-like domain-containing protein</fullName>
    </submittedName>
</protein>
<accession>A0ABW3RZ37</accession>
<dbReference type="SUPFAM" id="SSF52821">
    <property type="entry name" value="Rhodanese/Cell cycle control phosphatase"/>
    <property type="match status" value="1"/>
</dbReference>
<evidence type="ECO:0000259" key="1">
    <source>
        <dbReference type="PROSITE" id="PS50206"/>
    </source>
</evidence>
<dbReference type="Gene3D" id="3.40.250.10">
    <property type="entry name" value="Rhodanese-like domain"/>
    <property type="match status" value="1"/>
</dbReference>
<proteinExistence type="predicted"/>
<dbReference type="Pfam" id="PF00581">
    <property type="entry name" value="Rhodanese"/>
    <property type="match status" value="1"/>
</dbReference>
<evidence type="ECO:0000313" key="2">
    <source>
        <dbReference type="EMBL" id="MFD1177421.1"/>
    </source>
</evidence>
<keyword evidence="3" id="KW-1185">Reference proteome</keyword>
<dbReference type="EMBL" id="JBHTLM010000009">
    <property type="protein sequence ID" value="MFD1177421.1"/>
    <property type="molecule type" value="Genomic_DNA"/>
</dbReference>
<dbReference type="InterPro" id="IPR036873">
    <property type="entry name" value="Rhodanese-like_dom_sf"/>
</dbReference>
<dbReference type="InterPro" id="IPR001763">
    <property type="entry name" value="Rhodanese-like_dom"/>
</dbReference>
<sequence length="103" mass="11527">MSFQLDKEITPQELSERLKSGERMNILDVREPEEWAEGHIPGAKHIPLGQLYNRHVELDPEQEHVVVCRSGGRSAMACELLSEGGYNVINMVGGMLAWPGDIE</sequence>
<name>A0ABW3RZ37_9BACL</name>
<evidence type="ECO:0000313" key="3">
    <source>
        <dbReference type="Proteomes" id="UP001597262"/>
    </source>
</evidence>
<gene>
    <name evidence="2" type="ORF">ACFQ3W_14085</name>
</gene>
<dbReference type="SMART" id="SM00450">
    <property type="entry name" value="RHOD"/>
    <property type="match status" value="1"/>
</dbReference>
<dbReference type="PROSITE" id="PS50206">
    <property type="entry name" value="RHODANESE_3"/>
    <property type="match status" value="1"/>
</dbReference>
<dbReference type="InterPro" id="IPR050229">
    <property type="entry name" value="GlpE_sulfurtransferase"/>
</dbReference>
<comment type="caution">
    <text evidence="2">The sequence shown here is derived from an EMBL/GenBank/DDBJ whole genome shotgun (WGS) entry which is preliminary data.</text>
</comment>
<dbReference type="CDD" id="cd00158">
    <property type="entry name" value="RHOD"/>
    <property type="match status" value="1"/>
</dbReference>
<dbReference type="PANTHER" id="PTHR43031">
    <property type="entry name" value="FAD-DEPENDENT OXIDOREDUCTASE"/>
    <property type="match status" value="1"/>
</dbReference>
<dbReference type="RefSeq" id="WP_379319866.1">
    <property type="nucleotide sequence ID" value="NZ_JBHTLM010000009.1"/>
</dbReference>